<sequence>MATVELPQKLLDDTILIVDDEPEHIQWLFDYIEAKGMKIHVMNNVEDAINAANQAQYRAYIIDLNIPMGNWKPTFVVPTDVYEKYKGFYVIKYVRTQGNLGKNVSAYSAHYNEQIIAETKTLYCEYTSKDRVQDFKKEVANIIATPIDSHAVIKSTTI</sequence>
<gene>
    <name evidence="1" type="ORF">NX780_02420</name>
</gene>
<organism evidence="1 2">
    <name type="scientific">Massilia agri</name>
    <dbReference type="NCBI Taxonomy" id="1886785"/>
    <lineage>
        <taxon>Bacteria</taxon>
        <taxon>Pseudomonadati</taxon>
        <taxon>Pseudomonadota</taxon>
        <taxon>Betaproteobacteria</taxon>
        <taxon>Burkholderiales</taxon>
        <taxon>Oxalobacteraceae</taxon>
        <taxon>Telluria group</taxon>
        <taxon>Massilia</taxon>
    </lineage>
</organism>
<dbReference type="CDD" id="cd00156">
    <property type="entry name" value="REC"/>
    <property type="match status" value="1"/>
</dbReference>
<protein>
    <submittedName>
        <fullName evidence="1">Response regulator</fullName>
    </submittedName>
</protein>
<evidence type="ECO:0000313" key="1">
    <source>
        <dbReference type="EMBL" id="MCS0595198.1"/>
    </source>
</evidence>
<proteinExistence type="predicted"/>
<dbReference type="SUPFAM" id="SSF52172">
    <property type="entry name" value="CheY-like"/>
    <property type="match status" value="1"/>
</dbReference>
<dbReference type="Gene3D" id="3.40.50.2300">
    <property type="match status" value="1"/>
</dbReference>
<dbReference type="Proteomes" id="UP001206572">
    <property type="component" value="Unassembled WGS sequence"/>
</dbReference>
<keyword evidence="2" id="KW-1185">Reference proteome</keyword>
<accession>A0ABT2AG93</accession>
<dbReference type="EMBL" id="JANUHA010000001">
    <property type="protein sequence ID" value="MCS0595198.1"/>
    <property type="molecule type" value="Genomic_DNA"/>
</dbReference>
<name>A0ABT2AG93_9BURK</name>
<dbReference type="InterPro" id="IPR011006">
    <property type="entry name" value="CheY-like_superfamily"/>
</dbReference>
<reference evidence="1 2" key="1">
    <citation type="submission" date="2022-08" db="EMBL/GenBank/DDBJ databases">
        <title>Reclassification of Massilia species as members of the genera Telluria, Duganella, Pseudoduganella, Mokoshia gen. nov. and Zemynaea gen. nov. using orthogonal and non-orthogonal genome-based approaches.</title>
        <authorList>
            <person name="Bowman J.P."/>
        </authorList>
    </citation>
    <scope>NUCLEOTIDE SEQUENCE [LARGE SCALE GENOMIC DNA]</scope>
    <source>
        <strain evidence="1 2">JCM 31661</strain>
    </source>
</reference>
<dbReference type="RefSeq" id="WP_258826272.1">
    <property type="nucleotide sequence ID" value="NZ_JANUHA010000001.1"/>
</dbReference>
<comment type="caution">
    <text evidence="1">The sequence shown here is derived from an EMBL/GenBank/DDBJ whole genome shotgun (WGS) entry which is preliminary data.</text>
</comment>
<evidence type="ECO:0000313" key="2">
    <source>
        <dbReference type="Proteomes" id="UP001206572"/>
    </source>
</evidence>